<proteinExistence type="predicted"/>
<dbReference type="InterPro" id="IPR000073">
    <property type="entry name" value="AB_hydrolase_1"/>
</dbReference>
<dbReference type="SUPFAM" id="SSF53474">
    <property type="entry name" value="alpha/beta-Hydrolases"/>
    <property type="match status" value="1"/>
</dbReference>
<dbReference type="Gene3D" id="3.40.50.1820">
    <property type="entry name" value="alpha/beta hydrolase"/>
    <property type="match status" value="1"/>
</dbReference>
<accession>A0AAN8YN23</accession>
<dbReference type="Pfam" id="PF12146">
    <property type="entry name" value="Hydrolase_4"/>
    <property type="match status" value="1"/>
</dbReference>
<name>A0AAN8YN23_SOLBU</name>
<keyword evidence="3" id="KW-1185">Reference proteome</keyword>
<protein>
    <recommendedName>
        <fullName evidence="1">Serine aminopeptidase S33 domain-containing protein</fullName>
    </recommendedName>
</protein>
<dbReference type="EMBL" id="JBANQN010000002">
    <property type="protein sequence ID" value="KAK6798161.1"/>
    <property type="molecule type" value="Genomic_DNA"/>
</dbReference>
<dbReference type="PRINTS" id="PR00111">
    <property type="entry name" value="ABHYDROLASE"/>
</dbReference>
<evidence type="ECO:0000313" key="3">
    <source>
        <dbReference type="Proteomes" id="UP001371456"/>
    </source>
</evidence>
<dbReference type="InterPro" id="IPR029058">
    <property type="entry name" value="AB_hydrolase_fold"/>
</dbReference>
<dbReference type="GO" id="GO:0016787">
    <property type="term" value="F:hydrolase activity"/>
    <property type="evidence" value="ECO:0007669"/>
    <property type="project" value="UniProtKB-ARBA"/>
</dbReference>
<sequence length="169" mass="18999">MWTPGAVLKRHLNIFSFQCKGATCWIEDGRDKAYALISFFPMLLETCIAWKLASFGYGVIAMDYPGFELSEGLHGYILSFDKLVDDVIEHYPKVKEKPKFCNLPSFLFGESMGGAIALKIADSIVPPWLITQILIGVAKFLPTKKLHSSNTGFRRVGSQRCKEERICCL</sequence>
<dbReference type="PANTHER" id="PTHR11614">
    <property type="entry name" value="PHOSPHOLIPASE-RELATED"/>
    <property type="match status" value="1"/>
</dbReference>
<feature type="domain" description="Serine aminopeptidase S33" evidence="1">
    <location>
        <begin position="48"/>
        <end position="125"/>
    </location>
</feature>
<reference evidence="2 3" key="1">
    <citation type="submission" date="2024-02" db="EMBL/GenBank/DDBJ databases">
        <title>de novo genome assembly of Solanum bulbocastanum strain 11H21.</title>
        <authorList>
            <person name="Hosaka A.J."/>
        </authorList>
    </citation>
    <scope>NUCLEOTIDE SEQUENCE [LARGE SCALE GENOMIC DNA]</scope>
    <source>
        <tissue evidence="2">Young leaves</tissue>
    </source>
</reference>
<gene>
    <name evidence="2" type="ORF">RDI58_005863</name>
</gene>
<organism evidence="2 3">
    <name type="scientific">Solanum bulbocastanum</name>
    <name type="common">Wild potato</name>
    <dbReference type="NCBI Taxonomy" id="147425"/>
    <lineage>
        <taxon>Eukaryota</taxon>
        <taxon>Viridiplantae</taxon>
        <taxon>Streptophyta</taxon>
        <taxon>Embryophyta</taxon>
        <taxon>Tracheophyta</taxon>
        <taxon>Spermatophyta</taxon>
        <taxon>Magnoliopsida</taxon>
        <taxon>eudicotyledons</taxon>
        <taxon>Gunneridae</taxon>
        <taxon>Pentapetalae</taxon>
        <taxon>asterids</taxon>
        <taxon>lamiids</taxon>
        <taxon>Solanales</taxon>
        <taxon>Solanaceae</taxon>
        <taxon>Solanoideae</taxon>
        <taxon>Solaneae</taxon>
        <taxon>Solanum</taxon>
    </lineage>
</organism>
<evidence type="ECO:0000313" key="2">
    <source>
        <dbReference type="EMBL" id="KAK6798161.1"/>
    </source>
</evidence>
<dbReference type="Proteomes" id="UP001371456">
    <property type="component" value="Unassembled WGS sequence"/>
</dbReference>
<dbReference type="AlphaFoldDB" id="A0AAN8YN23"/>
<comment type="caution">
    <text evidence="2">The sequence shown here is derived from an EMBL/GenBank/DDBJ whole genome shotgun (WGS) entry which is preliminary data.</text>
</comment>
<dbReference type="InterPro" id="IPR022742">
    <property type="entry name" value="Hydrolase_4"/>
</dbReference>
<evidence type="ECO:0000259" key="1">
    <source>
        <dbReference type="Pfam" id="PF12146"/>
    </source>
</evidence>
<dbReference type="InterPro" id="IPR051044">
    <property type="entry name" value="MAG_DAG_Lipase"/>
</dbReference>